<feature type="transmembrane region" description="Helical" evidence="1">
    <location>
        <begin position="51"/>
        <end position="68"/>
    </location>
</feature>
<keyword evidence="1" id="KW-1133">Transmembrane helix</keyword>
<keyword evidence="1" id="KW-0472">Membrane</keyword>
<proteinExistence type="predicted"/>
<keyword evidence="1" id="KW-0812">Transmembrane</keyword>
<reference evidence="2 3" key="1">
    <citation type="submission" date="2019-08" db="EMBL/GenBank/DDBJ databases">
        <title>Pelomicrobium methylotrophicum gen. nov., sp. nov. a moderately thermophilic, facultatively anaerobic, lithoautotrophic and methylotrophic bacterium isolated from a terrestrial mud volcano.</title>
        <authorList>
            <person name="Slobodkina G.B."/>
            <person name="Merkel A.Y."/>
            <person name="Slobodkin A.I."/>
        </authorList>
    </citation>
    <scope>NUCLEOTIDE SEQUENCE [LARGE SCALE GENOMIC DNA]</scope>
    <source>
        <strain evidence="2 3">SM250</strain>
    </source>
</reference>
<name>A0A5C7EN98_9PROT</name>
<dbReference type="RefSeq" id="WP_147798865.1">
    <property type="nucleotide sequence ID" value="NZ_VPFL01000004.1"/>
</dbReference>
<dbReference type="Proteomes" id="UP000321201">
    <property type="component" value="Unassembled WGS sequence"/>
</dbReference>
<dbReference type="EMBL" id="VPFL01000004">
    <property type="protein sequence ID" value="TXF12784.1"/>
    <property type="molecule type" value="Genomic_DNA"/>
</dbReference>
<sequence length="191" mass="20260">MHPATALVVWASAAVALQQLGGAALGVACALVIGMALALQRRRFLVLLHRSRWLLLAMLAAFLLTAPAQSPQGWVAGVWQVARLAALLAGLALVLGAYGRTELLAGIYTLLRPLSRVGGCAERVAVRLWLTLHYVEQADPKARRSFADLGQPPPLSCSTEPSAVVLPALRFSWRDAAALAALVLVFGLLRG</sequence>
<feature type="transmembrane region" description="Helical" evidence="1">
    <location>
        <begin position="74"/>
        <end position="98"/>
    </location>
</feature>
<evidence type="ECO:0000313" key="3">
    <source>
        <dbReference type="Proteomes" id="UP000321201"/>
    </source>
</evidence>
<evidence type="ECO:0008006" key="4">
    <source>
        <dbReference type="Google" id="ProtNLM"/>
    </source>
</evidence>
<comment type="caution">
    <text evidence="2">The sequence shown here is derived from an EMBL/GenBank/DDBJ whole genome shotgun (WGS) entry which is preliminary data.</text>
</comment>
<dbReference type="InParanoid" id="A0A5C7EN98"/>
<protein>
    <recommendedName>
        <fullName evidence="4">Cobalt transport protein</fullName>
    </recommendedName>
</protein>
<gene>
    <name evidence="2" type="ORF">FR698_03830</name>
</gene>
<dbReference type="AlphaFoldDB" id="A0A5C7EN98"/>
<evidence type="ECO:0000313" key="2">
    <source>
        <dbReference type="EMBL" id="TXF12784.1"/>
    </source>
</evidence>
<accession>A0A5C7EN98</accession>
<keyword evidence="3" id="KW-1185">Reference proteome</keyword>
<organism evidence="2 3">
    <name type="scientific">Pelomicrobium methylotrophicum</name>
    <dbReference type="NCBI Taxonomy" id="2602750"/>
    <lineage>
        <taxon>Bacteria</taxon>
        <taxon>Pseudomonadati</taxon>
        <taxon>Pseudomonadota</taxon>
        <taxon>Hydrogenophilia</taxon>
        <taxon>Hydrogenophilia incertae sedis</taxon>
        <taxon>Pelomicrobium</taxon>
    </lineage>
</organism>
<feature type="transmembrane region" description="Helical" evidence="1">
    <location>
        <begin position="20"/>
        <end position="39"/>
    </location>
</feature>
<evidence type="ECO:0000256" key="1">
    <source>
        <dbReference type="SAM" id="Phobius"/>
    </source>
</evidence>
<dbReference type="OrthoDB" id="8565556at2"/>